<dbReference type="AlphaFoldDB" id="A0A2T2XK29"/>
<dbReference type="UniPathway" id="UPA01057">
    <property type="reaction ID" value="UER00900"/>
</dbReference>
<comment type="similarity">
    <text evidence="3">Belongs to the AB hydrolase superfamily. MenH family.</text>
</comment>
<dbReference type="SUPFAM" id="SSF53474">
    <property type="entry name" value="alpha/beta-Hydrolases"/>
    <property type="match status" value="1"/>
</dbReference>
<dbReference type="Gene3D" id="3.40.50.1820">
    <property type="entry name" value="alpha/beta hydrolase"/>
    <property type="match status" value="1"/>
</dbReference>
<proteinExistence type="inferred from homology"/>
<comment type="function">
    <text evidence="3">Catalyzes a proton abstraction reaction that results in 2,5-elimination of pyruvate from 2-succinyl-5-enolpyruvyl-6-hydroxy-3-cyclohexene-1-carboxylate (SEPHCHC) and the formation of 2-succinyl-6-hydroxy-2,4-cyclohexadiene-1-carboxylate (SHCHC).</text>
</comment>
<comment type="subunit">
    <text evidence="3">Monomer.</text>
</comment>
<name>A0A2T2XK29_9FIRM</name>
<comment type="catalytic activity">
    <reaction evidence="3">
        <text>5-enolpyruvoyl-6-hydroxy-2-succinyl-cyclohex-3-ene-1-carboxylate = (1R,6R)-6-hydroxy-2-succinyl-cyclohexa-2,4-diene-1-carboxylate + pyruvate</text>
        <dbReference type="Rhea" id="RHEA:25597"/>
        <dbReference type="ChEBI" id="CHEBI:15361"/>
        <dbReference type="ChEBI" id="CHEBI:58689"/>
        <dbReference type="ChEBI" id="CHEBI:58818"/>
        <dbReference type="EC" id="4.2.99.20"/>
    </reaction>
</comment>
<reference evidence="5 6" key="1">
    <citation type="journal article" date="2014" name="BMC Genomics">
        <title>Comparison of environmental and isolate Sulfobacillus genomes reveals diverse carbon, sulfur, nitrogen, and hydrogen metabolisms.</title>
        <authorList>
            <person name="Justice N.B."/>
            <person name="Norman A."/>
            <person name="Brown C.T."/>
            <person name="Singh A."/>
            <person name="Thomas B.C."/>
            <person name="Banfield J.F."/>
        </authorList>
    </citation>
    <scope>NUCLEOTIDE SEQUENCE [LARGE SCALE GENOMIC DNA]</scope>
    <source>
        <strain evidence="5">AMDSBA4</strain>
    </source>
</reference>
<comment type="caution">
    <text evidence="5">The sequence shown here is derived from an EMBL/GenBank/DDBJ whole genome shotgun (WGS) entry which is preliminary data.</text>
</comment>
<sequence length="283" mass="31754">MATSSAKYITVRNLVLAYYAWGLPDNPALLLLHGFFGTAYDWEFYARLWATRYFVITPDLPGHGLSPWLPTPRDMSLVETASALQALMSGLNIQQYGVLGYSFGGRVALHLSLVAGSTLSCMVLESTSPGIHDPQERESRRMQDNQLADQIQERGIEWFVSYWGALPLFSSQSRLPPSVREQVRQRRFRQDPRGLAQSLRAAGTGTQQSLWDKLETIRVPVLLITGALDEKFCAISAAMQRQWPYAQAVSIGSAGHNVHLEQPPAFRTAVDPFIQRYLIDERN</sequence>
<evidence type="ECO:0000313" key="5">
    <source>
        <dbReference type="EMBL" id="PSR34778.1"/>
    </source>
</evidence>
<evidence type="ECO:0000256" key="1">
    <source>
        <dbReference type="ARBA" id="ARBA00022428"/>
    </source>
</evidence>
<dbReference type="PANTHER" id="PTHR42916">
    <property type="entry name" value="2-SUCCINYL-5-ENOLPYRUVYL-6-HYDROXY-3-CYCLOHEXENE-1-CARBOXYLATE SYNTHASE"/>
    <property type="match status" value="1"/>
</dbReference>
<evidence type="ECO:0000259" key="4">
    <source>
        <dbReference type="Pfam" id="PF00561"/>
    </source>
</evidence>
<organism evidence="5 6">
    <name type="scientific">Sulfobacillus benefaciens</name>
    <dbReference type="NCBI Taxonomy" id="453960"/>
    <lineage>
        <taxon>Bacteria</taxon>
        <taxon>Bacillati</taxon>
        <taxon>Bacillota</taxon>
        <taxon>Clostridia</taxon>
        <taxon>Eubacteriales</taxon>
        <taxon>Clostridiales Family XVII. Incertae Sedis</taxon>
        <taxon>Sulfobacillus</taxon>
    </lineage>
</organism>
<dbReference type="HAMAP" id="MF_01660">
    <property type="entry name" value="MenH"/>
    <property type="match status" value="1"/>
</dbReference>
<dbReference type="UniPathway" id="UPA00079"/>
<keyword evidence="1 3" id="KW-0474">Menaquinone biosynthesis</keyword>
<dbReference type="Pfam" id="PF00561">
    <property type="entry name" value="Abhydrolase_1"/>
    <property type="match status" value="1"/>
</dbReference>
<accession>A0A2T2XK29</accession>
<dbReference type="InterPro" id="IPR029058">
    <property type="entry name" value="AB_hydrolase_fold"/>
</dbReference>
<gene>
    <name evidence="3 5" type="primary">menH</name>
    <name evidence="5" type="ORF">C7B46_03445</name>
</gene>
<feature type="domain" description="AB hydrolase-1" evidence="4">
    <location>
        <begin position="27"/>
        <end position="263"/>
    </location>
</feature>
<dbReference type="PRINTS" id="PR00111">
    <property type="entry name" value="ABHYDROLASE"/>
</dbReference>
<dbReference type="GO" id="GO:0009234">
    <property type="term" value="P:menaquinone biosynthetic process"/>
    <property type="evidence" value="ECO:0007669"/>
    <property type="project" value="UniProtKB-UniRule"/>
</dbReference>
<dbReference type="PANTHER" id="PTHR42916:SF1">
    <property type="entry name" value="PROTEIN PHYLLO, CHLOROPLASTIC"/>
    <property type="match status" value="1"/>
</dbReference>
<dbReference type="GO" id="GO:0070205">
    <property type="term" value="F:2-succinyl-6-hydroxy-2,4-cyclohexadiene-1-carboxylate synthase activity"/>
    <property type="evidence" value="ECO:0007669"/>
    <property type="project" value="UniProtKB-UniRule"/>
</dbReference>
<evidence type="ECO:0000313" key="6">
    <source>
        <dbReference type="Proteomes" id="UP000242972"/>
    </source>
</evidence>
<keyword evidence="2 3" id="KW-0456">Lyase</keyword>
<dbReference type="InterPro" id="IPR000073">
    <property type="entry name" value="AB_hydrolase_1"/>
</dbReference>
<dbReference type="EMBL" id="PXYW01000006">
    <property type="protein sequence ID" value="PSR34778.1"/>
    <property type="molecule type" value="Genomic_DNA"/>
</dbReference>
<evidence type="ECO:0000256" key="3">
    <source>
        <dbReference type="HAMAP-Rule" id="MF_01660"/>
    </source>
</evidence>
<dbReference type="Proteomes" id="UP000242972">
    <property type="component" value="Unassembled WGS sequence"/>
</dbReference>
<comment type="pathway">
    <text evidence="3">Quinol/quinone metabolism; 1,4-dihydroxy-2-naphthoate biosynthesis; 1,4-dihydroxy-2-naphthoate from chorismate: step 3/7.</text>
</comment>
<protein>
    <recommendedName>
        <fullName evidence="3">Putative 2-succinyl-6-hydroxy-2,4-cyclohexadiene-1-carboxylate synthase</fullName>
        <shortName evidence="3">SHCHC synthase</shortName>
        <ecNumber evidence="3">4.2.99.20</ecNumber>
    </recommendedName>
</protein>
<comment type="pathway">
    <text evidence="3">Quinol/quinone metabolism; menaquinone biosynthesis.</text>
</comment>
<dbReference type="NCBIfam" id="TIGR03695">
    <property type="entry name" value="menH_SHCHC"/>
    <property type="match status" value="1"/>
</dbReference>
<dbReference type="InterPro" id="IPR022485">
    <property type="entry name" value="SHCHC_synthase_MenH"/>
</dbReference>
<dbReference type="EC" id="4.2.99.20" evidence="3"/>
<evidence type="ECO:0000256" key="2">
    <source>
        <dbReference type="ARBA" id="ARBA00023239"/>
    </source>
</evidence>